<dbReference type="KEGG" id="huw:FPZ11_09935"/>
<dbReference type="SUPFAM" id="SSF51679">
    <property type="entry name" value="Bacterial luciferase-like"/>
    <property type="match status" value="1"/>
</dbReference>
<dbReference type="PANTHER" id="PTHR43244">
    <property type="match status" value="1"/>
</dbReference>
<proteinExistence type="predicted"/>
<protein>
    <submittedName>
        <fullName evidence="3">LLM class flavin-dependent oxidoreductase</fullName>
    </submittedName>
</protein>
<accession>A0A5B8M374</accession>
<dbReference type="CDD" id="cd01097">
    <property type="entry name" value="Tetrahydromethanopterin_reductase"/>
    <property type="match status" value="1"/>
</dbReference>
<keyword evidence="1" id="KW-0560">Oxidoreductase</keyword>
<dbReference type="AlphaFoldDB" id="A0A5B8M374"/>
<evidence type="ECO:0000313" key="3">
    <source>
        <dbReference type="EMBL" id="QDZ15047.1"/>
    </source>
</evidence>
<dbReference type="RefSeq" id="WP_146320523.1">
    <property type="nucleotide sequence ID" value="NZ_CP042305.1"/>
</dbReference>
<dbReference type="OrthoDB" id="675245at2"/>
<gene>
    <name evidence="3" type="ORF">FPZ11_09935</name>
</gene>
<feature type="domain" description="Luciferase-like" evidence="2">
    <location>
        <begin position="13"/>
        <end position="220"/>
    </location>
</feature>
<evidence type="ECO:0000313" key="4">
    <source>
        <dbReference type="Proteomes" id="UP000320216"/>
    </source>
</evidence>
<dbReference type="InterPro" id="IPR011251">
    <property type="entry name" value="Luciferase-like_dom"/>
</dbReference>
<evidence type="ECO:0000259" key="2">
    <source>
        <dbReference type="Pfam" id="PF00296"/>
    </source>
</evidence>
<sequence>MTSVGAVFSPYSNAPEAQLAAAAAAERAGVSELWLWEDCFRESAFAAASAALAVTSTLRVGIGIAPMPLRNVTATAMEIATLARMFPGRLLPGVGHGVQSWMAQAGARVASPLTLMREYAPALRALLAGETVTASGRYVNLNAVRLDWPPAQVPLVYAAAEGPKTLLACGAAADGVVLNSLLTVEEAEHGVAQVNVGRTEVGRTGRHDVVAYVVTAFGPDGIERAASSWSGEAPADASQRVLGGGVEDVAAGVRRYAAAGVDHVVLQPPGDEPDLASYFELVGEVARLVR</sequence>
<dbReference type="Pfam" id="PF00296">
    <property type="entry name" value="Bac_luciferase"/>
    <property type="match status" value="1"/>
</dbReference>
<dbReference type="EMBL" id="CP042305">
    <property type="protein sequence ID" value="QDZ15047.1"/>
    <property type="molecule type" value="Genomic_DNA"/>
</dbReference>
<organism evidence="3 4">
    <name type="scientific">Humibacter ginsenosidimutans</name>
    <dbReference type="NCBI Taxonomy" id="2599293"/>
    <lineage>
        <taxon>Bacteria</taxon>
        <taxon>Bacillati</taxon>
        <taxon>Actinomycetota</taxon>
        <taxon>Actinomycetes</taxon>
        <taxon>Micrococcales</taxon>
        <taxon>Microbacteriaceae</taxon>
        <taxon>Humibacter</taxon>
    </lineage>
</organism>
<dbReference type="InterPro" id="IPR036661">
    <property type="entry name" value="Luciferase-like_sf"/>
</dbReference>
<reference evidence="3 4" key="1">
    <citation type="submission" date="2019-07" db="EMBL/GenBank/DDBJ databases">
        <title>Full genome sequence of Humibacter sp. WJ7-1.</title>
        <authorList>
            <person name="Im W.-T."/>
        </authorList>
    </citation>
    <scope>NUCLEOTIDE SEQUENCE [LARGE SCALE GENOMIC DNA]</scope>
    <source>
        <strain evidence="3 4">WJ7-1</strain>
    </source>
</reference>
<dbReference type="GO" id="GO:0016705">
    <property type="term" value="F:oxidoreductase activity, acting on paired donors, with incorporation or reduction of molecular oxygen"/>
    <property type="evidence" value="ECO:0007669"/>
    <property type="project" value="InterPro"/>
</dbReference>
<evidence type="ECO:0000256" key="1">
    <source>
        <dbReference type="ARBA" id="ARBA00023002"/>
    </source>
</evidence>
<dbReference type="PANTHER" id="PTHR43244:SF1">
    <property type="entry name" value="5,10-METHYLENETETRAHYDROMETHANOPTERIN REDUCTASE"/>
    <property type="match status" value="1"/>
</dbReference>
<name>A0A5B8M374_9MICO</name>
<dbReference type="InterPro" id="IPR050564">
    <property type="entry name" value="F420-G6PD/mer"/>
</dbReference>
<keyword evidence="4" id="KW-1185">Reference proteome</keyword>
<dbReference type="Proteomes" id="UP000320216">
    <property type="component" value="Chromosome"/>
</dbReference>
<dbReference type="Gene3D" id="3.20.20.30">
    <property type="entry name" value="Luciferase-like domain"/>
    <property type="match status" value="1"/>
</dbReference>